<dbReference type="InterPro" id="IPR030678">
    <property type="entry name" value="Peptide/Ni-bd"/>
</dbReference>
<evidence type="ECO:0000256" key="2">
    <source>
        <dbReference type="ARBA" id="ARBA00022448"/>
    </source>
</evidence>
<name>A0A1G9X025_9BACI</name>
<sequence>MSKSLFGKFLFVLMLAFMLLIAACNDEGSEEEPSDNEGDSSEQSSEEGSEDEESSEEEPESEADGDQIYSIDDFSEGVSNDGEPIDGGEITYGLVTDTAFEGTLNWAFYSGTHDAEILEWFDESLLTYDENFNATQEGAATFEVDQENSSITFTINENVNWHDGEPVTAEDWAYAYEVISHPEYDGPRGASAGFNLLEGIDAYRNGEADSIAGIEVVDEKTITFHYERLTPSLLTGGIWGYPLAKHIFEGIPIADMAASDAVRQNPIGFGPFKVESIVPGESVTMVANEDYWRGAPNLDGVTIRVINPNVVVNELETGGVDLVSTFPVDQYPANADMPNVEFVGGVDQAYTYIGFKLGHWDEEAGEVVYDPENMKMGDVNLRRAMWHAVDNSAVGERFYNGLRWNATTLIPPSHPDWHDDSIEAPTYDQEEAKRILDEAGYEDVNGDGMRETPEGEELVINFASMSGGDTAEPLARYYIQKWGEVGLNVQLVDGRLIEFNSFYERVENDDQAIDIYQGAWGVGYDVDPSGLYGRTAPYNYPRYASEENDRLLQEGISEEAFDVETRQQIYSEWQQLMVEEIPVFPTLYRSLLLPANNRVVNYDMHSDSKSHGVYLHELGVTQEEPAVAE</sequence>
<accession>A0A1G9X025</accession>
<dbReference type="Pfam" id="PF00496">
    <property type="entry name" value="SBP_bac_5"/>
    <property type="match status" value="1"/>
</dbReference>
<feature type="domain" description="Solute-binding protein family 5" evidence="6">
    <location>
        <begin position="139"/>
        <end position="536"/>
    </location>
</feature>
<evidence type="ECO:0000256" key="5">
    <source>
        <dbReference type="SAM" id="SignalP"/>
    </source>
</evidence>
<dbReference type="InterPro" id="IPR039424">
    <property type="entry name" value="SBP_5"/>
</dbReference>
<feature type="compositionally biased region" description="Acidic residues" evidence="4">
    <location>
        <begin position="27"/>
        <end position="65"/>
    </location>
</feature>
<dbReference type="GO" id="GO:0043190">
    <property type="term" value="C:ATP-binding cassette (ABC) transporter complex"/>
    <property type="evidence" value="ECO:0007669"/>
    <property type="project" value="InterPro"/>
</dbReference>
<proteinExistence type="inferred from homology"/>
<keyword evidence="2" id="KW-0813">Transport</keyword>
<dbReference type="Gene3D" id="3.40.190.10">
    <property type="entry name" value="Periplasmic binding protein-like II"/>
    <property type="match status" value="1"/>
</dbReference>
<keyword evidence="8" id="KW-1185">Reference proteome</keyword>
<evidence type="ECO:0000256" key="1">
    <source>
        <dbReference type="ARBA" id="ARBA00005695"/>
    </source>
</evidence>
<reference evidence="7 8" key="1">
    <citation type="submission" date="2016-10" db="EMBL/GenBank/DDBJ databases">
        <authorList>
            <person name="de Groot N.N."/>
        </authorList>
    </citation>
    <scope>NUCLEOTIDE SEQUENCE [LARGE SCALE GENOMIC DNA]</scope>
    <source>
        <strain evidence="7 8">CGMCC 1.3442</strain>
    </source>
</reference>
<evidence type="ECO:0000256" key="4">
    <source>
        <dbReference type="SAM" id="MobiDB-lite"/>
    </source>
</evidence>
<dbReference type="GO" id="GO:0042597">
    <property type="term" value="C:periplasmic space"/>
    <property type="evidence" value="ECO:0007669"/>
    <property type="project" value="UniProtKB-ARBA"/>
</dbReference>
<evidence type="ECO:0000259" key="6">
    <source>
        <dbReference type="Pfam" id="PF00496"/>
    </source>
</evidence>
<dbReference type="InterPro" id="IPR050034">
    <property type="entry name" value="Opp4A"/>
</dbReference>
<dbReference type="RefSeq" id="WP_093855443.1">
    <property type="nucleotide sequence ID" value="NZ_BJVZ01000010.1"/>
</dbReference>
<dbReference type="GO" id="GO:0015833">
    <property type="term" value="P:peptide transport"/>
    <property type="evidence" value="ECO:0007669"/>
    <property type="project" value="TreeGrafter"/>
</dbReference>
<dbReference type="Proteomes" id="UP000199334">
    <property type="component" value="Unassembled WGS sequence"/>
</dbReference>
<dbReference type="Gene3D" id="3.10.105.10">
    <property type="entry name" value="Dipeptide-binding Protein, Domain 3"/>
    <property type="match status" value="1"/>
</dbReference>
<dbReference type="NCBIfam" id="NF045467">
    <property type="entry name" value="Opp4A"/>
    <property type="match status" value="1"/>
</dbReference>
<keyword evidence="3 5" id="KW-0732">Signal</keyword>
<dbReference type="EMBL" id="FNIG01000001">
    <property type="protein sequence ID" value="SDM89766.1"/>
    <property type="molecule type" value="Genomic_DNA"/>
</dbReference>
<organism evidence="7 8">
    <name type="scientific">Tenuibacillus multivorans</name>
    <dbReference type="NCBI Taxonomy" id="237069"/>
    <lineage>
        <taxon>Bacteria</taxon>
        <taxon>Bacillati</taxon>
        <taxon>Bacillota</taxon>
        <taxon>Bacilli</taxon>
        <taxon>Bacillales</taxon>
        <taxon>Bacillaceae</taxon>
        <taxon>Tenuibacillus</taxon>
    </lineage>
</organism>
<comment type="similarity">
    <text evidence="1">Belongs to the bacterial solute-binding protein 5 family.</text>
</comment>
<dbReference type="STRING" id="237069.SAMN05216498_0948"/>
<dbReference type="PANTHER" id="PTHR30290:SF9">
    <property type="entry name" value="OLIGOPEPTIDE-BINDING PROTEIN APPA"/>
    <property type="match status" value="1"/>
</dbReference>
<evidence type="ECO:0000256" key="3">
    <source>
        <dbReference type="ARBA" id="ARBA00022729"/>
    </source>
</evidence>
<feature type="region of interest" description="Disordered" evidence="4">
    <location>
        <begin position="27"/>
        <end position="66"/>
    </location>
</feature>
<dbReference type="SUPFAM" id="SSF53850">
    <property type="entry name" value="Periplasmic binding protein-like II"/>
    <property type="match status" value="1"/>
</dbReference>
<dbReference type="GO" id="GO:1904680">
    <property type="term" value="F:peptide transmembrane transporter activity"/>
    <property type="evidence" value="ECO:0007669"/>
    <property type="project" value="TreeGrafter"/>
</dbReference>
<dbReference type="CDD" id="cd08510">
    <property type="entry name" value="PBP2_Lactococcal_OppA_like"/>
    <property type="match status" value="1"/>
</dbReference>
<dbReference type="InterPro" id="IPR000914">
    <property type="entry name" value="SBP_5_dom"/>
</dbReference>
<evidence type="ECO:0000313" key="8">
    <source>
        <dbReference type="Proteomes" id="UP000199334"/>
    </source>
</evidence>
<feature type="chain" id="PRO_5038926415" evidence="5">
    <location>
        <begin position="23"/>
        <end position="629"/>
    </location>
</feature>
<gene>
    <name evidence="7" type="ORF">SAMN05216498_0948</name>
</gene>
<dbReference type="PANTHER" id="PTHR30290">
    <property type="entry name" value="PERIPLASMIC BINDING COMPONENT OF ABC TRANSPORTER"/>
    <property type="match status" value="1"/>
</dbReference>
<protein>
    <submittedName>
        <fullName evidence="7">Peptide/nickel transport system substrate-binding protein</fullName>
    </submittedName>
</protein>
<dbReference type="AlphaFoldDB" id="A0A1G9X025"/>
<dbReference type="OrthoDB" id="9796817at2"/>
<feature type="signal peptide" evidence="5">
    <location>
        <begin position="1"/>
        <end position="22"/>
    </location>
</feature>
<evidence type="ECO:0000313" key="7">
    <source>
        <dbReference type="EMBL" id="SDM89766.1"/>
    </source>
</evidence>
<dbReference type="PROSITE" id="PS51257">
    <property type="entry name" value="PROKAR_LIPOPROTEIN"/>
    <property type="match status" value="1"/>
</dbReference>
<dbReference type="PIRSF" id="PIRSF002741">
    <property type="entry name" value="MppA"/>
    <property type="match status" value="1"/>
</dbReference>